<dbReference type="SUPFAM" id="SSF53383">
    <property type="entry name" value="PLP-dependent transferases"/>
    <property type="match status" value="1"/>
</dbReference>
<comment type="cofactor">
    <cofactor evidence="1">
        <name>pyridoxal 5'-phosphate</name>
        <dbReference type="ChEBI" id="CHEBI:597326"/>
    </cofactor>
</comment>
<gene>
    <name evidence="7" type="primary">ARO8</name>
    <name evidence="7" type="ORF">BN1211_0317</name>
    <name evidence="8" type="ORF">CYBJADRAFT_145090</name>
</gene>
<dbReference type="Proteomes" id="UP000094389">
    <property type="component" value="Unassembled WGS sequence"/>
</dbReference>
<dbReference type="InterPro" id="IPR004839">
    <property type="entry name" value="Aminotransferase_I/II_large"/>
</dbReference>
<dbReference type="PANTHER" id="PTHR42790">
    <property type="entry name" value="AMINOTRANSFERASE"/>
    <property type="match status" value="1"/>
</dbReference>
<dbReference type="GO" id="GO:0030170">
    <property type="term" value="F:pyridoxal phosphate binding"/>
    <property type="evidence" value="ECO:0007669"/>
    <property type="project" value="InterPro"/>
</dbReference>
<evidence type="ECO:0000256" key="4">
    <source>
        <dbReference type="ARBA" id="ARBA00022679"/>
    </source>
</evidence>
<dbReference type="Gene3D" id="3.40.640.10">
    <property type="entry name" value="Type I PLP-dependent aspartate aminotransferase-like (Major domain)"/>
    <property type="match status" value="1"/>
</dbReference>
<accession>A0A0H5BY90</accession>
<keyword evidence="3" id="KW-0032">Aminotransferase</keyword>
<keyword evidence="4 8" id="KW-0808">Transferase</keyword>
<dbReference type="InterPro" id="IPR050859">
    <property type="entry name" value="Class-I_PLP-dep_aminotransf"/>
</dbReference>
<evidence type="ECO:0000259" key="6">
    <source>
        <dbReference type="Pfam" id="PF00155"/>
    </source>
</evidence>
<evidence type="ECO:0000256" key="5">
    <source>
        <dbReference type="ARBA" id="ARBA00022898"/>
    </source>
</evidence>
<protein>
    <submittedName>
        <fullName evidence="7">ARO8 protein</fullName>
    </submittedName>
    <submittedName>
        <fullName evidence="8">PLP-dependent transferase</fullName>
    </submittedName>
</protein>
<dbReference type="InterPro" id="IPR015424">
    <property type="entry name" value="PyrdxlP-dep_Trfase"/>
</dbReference>
<dbReference type="AlphaFoldDB" id="A0A0H5BY90"/>
<dbReference type="GO" id="GO:0009074">
    <property type="term" value="P:aromatic amino acid family catabolic process"/>
    <property type="evidence" value="ECO:0007669"/>
    <property type="project" value="TreeGrafter"/>
</dbReference>
<dbReference type="RefSeq" id="XP_020072763.1">
    <property type="nucleotide sequence ID" value="XM_020213225.1"/>
</dbReference>
<sequence>MTKDLSHLLSLEAKARNNSLLKTIAQYKQPDTAFLASGLPLPEYFAWESISFKTRKPPFEDGLKAFSNESNELVVEVGDKLPLSSGLQYASATGPKPLVEFIKEHTRLVHGDISNDDWDLILTAGSTHAWEAVLRTFTDRGDSILVEKYAFASALETARAKGLNLVTMDIDSHGIIPESLAKTLENWEEGVKYPKLIYTVPTGQNPTGSTIPEERRKLIYEIASKYDIIIVEDEPYYFLQLEDYVEESNRNVSSRRPSDEEFLASLVPSFLKFDVDGRVIRLDSFSKILAPGTRIGSIIAQKPFIERFARDFETTIQNPSGFASLILYETLAYWGQDGYLQWLKALREEYSNKRNVAIDTALSTLGDKPFVTVNIPNAGMFFTISIDATAHPHFTERYNNDPLALEDDIYRTNIANKSVWVPGSWFEVVQDGEERSPLIMFRGTFAATDEETLAEGVKRFAQTLDQVFK</sequence>
<dbReference type="CDD" id="cd00609">
    <property type="entry name" value="AAT_like"/>
    <property type="match status" value="1"/>
</dbReference>
<dbReference type="GO" id="GO:0047536">
    <property type="term" value="F:2-aminoadipate transaminase activity"/>
    <property type="evidence" value="ECO:0007669"/>
    <property type="project" value="TreeGrafter"/>
</dbReference>
<proteinExistence type="inferred from homology"/>
<evidence type="ECO:0000256" key="2">
    <source>
        <dbReference type="ARBA" id="ARBA00007441"/>
    </source>
</evidence>
<dbReference type="GO" id="GO:0006571">
    <property type="term" value="P:tyrosine biosynthetic process"/>
    <property type="evidence" value="ECO:0007669"/>
    <property type="project" value="TreeGrafter"/>
</dbReference>
<dbReference type="STRING" id="983966.A0A0H5BY90"/>
<dbReference type="EMBL" id="CDQK01000001">
    <property type="protein sequence ID" value="CEP20445.1"/>
    <property type="molecule type" value="Genomic_DNA"/>
</dbReference>
<dbReference type="PANTHER" id="PTHR42790:SF21">
    <property type="entry name" value="AROMATIC_AMINOADIPATE AMINOTRANSFERASE 1"/>
    <property type="match status" value="1"/>
</dbReference>
<evidence type="ECO:0000313" key="10">
    <source>
        <dbReference type="Proteomes" id="UP000094389"/>
    </source>
</evidence>
<dbReference type="Pfam" id="PF00155">
    <property type="entry name" value="Aminotran_1_2"/>
    <property type="match status" value="1"/>
</dbReference>
<accession>A0A1E4S8A5</accession>
<reference evidence="7" key="1">
    <citation type="submission" date="2014-12" db="EMBL/GenBank/DDBJ databases">
        <authorList>
            <person name="Jaenicke S."/>
        </authorList>
    </citation>
    <scope>NUCLEOTIDE SEQUENCE [LARGE SCALE GENOMIC DNA]</scope>
    <source>
        <strain evidence="7">CBS1600</strain>
    </source>
</reference>
<dbReference type="GO" id="GO:0008793">
    <property type="term" value="F:aromatic-amino-acid transaminase activity"/>
    <property type="evidence" value="ECO:0007669"/>
    <property type="project" value="TreeGrafter"/>
</dbReference>
<dbReference type="OrthoDB" id="691673at2759"/>
<evidence type="ECO:0000313" key="8">
    <source>
        <dbReference type="EMBL" id="ODV75724.1"/>
    </source>
</evidence>
<keyword evidence="5" id="KW-0663">Pyridoxal phosphate</keyword>
<evidence type="ECO:0000256" key="1">
    <source>
        <dbReference type="ARBA" id="ARBA00001933"/>
    </source>
</evidence>
<evidence type="ECO:0000313" key="7">
    <source>
        <dbReference type="EMBL" id="CEP20445.1"/>
    </source>
</evidence>
<reference evidence="8 10" key="3">
    <citation type="journal article" date="2016" name="Proc. Natl. Acad. Sci. U.S.A.">
        <title>Comparative genomics of biotechnologically important yeasts.</title>
        <authorList>
            <person name="Riley R."/>
            <person name="Haridas S."/>
            <person name="Wolfe K.H."/>
            <person name="Lopes M.R."/>
            <person name="Hittinger C.T."/>
            <person name="Goeker M."/>
            <person name="Salamov A.A."/>
            <person name="Wisecaver J.H."/>
            <person name="Long T.M."/>
            <person name="Calvey C.H."/>
            <person name="Aerts A.L."/>
            <person name="Barry K.W."/>
            <person name="Choi C."/>
            <person name="Clum A."/>
            <person name="Coughlan A.Y."/>
            <person name="Deshpande S."/>
            <person name="Douglass A.P."/>
            <person name="Hanson S.J."/>
            <person name="Klenk H.-P."/>
            <person name="LaButti K.M."/>
            <person name="Lapidus A."/>
            <person name="Lindquist E.A."/>
            <person name="Lipzen A.M."/>
            <person name="Meier-Kolthoff J.P."/>
            <person name="Ohm R.A."/>
            <person name="Otillar R.P."/>
            <person name="Pangilinan J.L."/>
            <person name="Peng Y."/>
            <person name="Rokas A."/>
            <person name="Rosa C.A."/>
            <person name="Scheuner C."/>
            <person name="Sibirny A.A."/>
            <person name="Slot J.C."/>
            <person name="Stielow J.B."/>
            <person name="Sun H."/>
            <person name="Kurtzman C.P."/>
            <person name="Blackwell M."/>
            <person name="Grigoriev I.V."/>
            <person name="Jeffries T.W."/>
        </authorList>
    </citation>
    <scope>NUCLEOTIDE SEQUENCE [LARGE SCALE GENOMIC DNA]</scope>
    <source>
        <strain evidence="10">ATCC 18201 / CBS 1600 / BCRC 20928 / JCM 3617 / NBRC 0987 / NRRL Y-1542</strain>
        <strain evidence="8">NRRL Y-1542</strain>
    </source>
</reference>
<keyword evidence="10" id="KW-1185">Reference proteome</keyword>
<dbReference type="Proteomes" id="UP000038830">
    <property type="component" value="Unassembled WGS sequence"/>
</dbReference>
<dbReference type="OMA" id="IICEDEP"/>
<name>A0A0H5BY90_CYBJN</name>
<dbReference type="EMBL" id="KV453925">
    <property type="protein sequence ID" value="ODV75724.1"/>
    <property type="molecule type" value="Genomic_DNA"/>
</dbReference>
<reference evidence="9" key="2">
    <citation type="journal article" date="2015" name="J. Biotechnol.">
        <title>The structure of the Cyberlindnera jadinii genome and its relation to Candida utilis analyzed by the occurrence of single nucleotide polymorphisms.</title>
        <authorList>
            <person name="Rupp O."/>
            <person name="Brinkrolf K."/>
            <person name="Buerth C."/>
            <person name="Kunigo M."/>
            <person name="Schneider J."/>
            <person name="Jaenicke S."/>
            <person name="Goesmann A."/>
            <person name="Puehler A."/>
            <person name="Jaeger K.-E."/>
            <person name="Ernst J.F."/>
        </authorList>
    </citation>
    <scope>NUCLEOTIDE SEQUENCE [LARGE SCALE GENOMIC DNA]</scope>
    <source>
        <strain evidence="9">ATCC 18201 / CBS 1600 / BCRC 20928 / JCM 3617 / NBRC 0987 / NRRL Y-1542</strain>
    </source>
</reference>
<dbReference type="GeneID" id="30987621"/>
<comment type="similarity">
    <text evidence="2">Belongs to the class-I pyridoxal-phosphate-dependent aminotransferase family.</text>
</comment>
<evidence type="ECO:0000313" key="9">
    <source>
        <dbReference type="Proteomes" id="UP000038830"/>
    </source>
</evidence>
<evidence type="ECO:0000256" key="3">
    <source>
        <dbReference type="ARBA" id="ARBA00022576"/>
    </source>
</evidence>
<organism evidence="7 9">
    <name type="scientific">Cyberlindnera jadinii (strain ATCC 18201 / CBS 1600 / BCRC 20928 / JCM 3617 / NBRC 0987 / NRRL Y-1542)</name>
    <name type="common">Torula yeast</name>
    <name type="synonym">Candida utilis</name>
    <dbReference type="NCBI Taxonomy" id="983966"/>
    <lineage>
        <taxon>Eukaryota</taxon>
        <taxon>Fungi</taxon>
        <taxon>Dikarya</taxon>
        <taxon>Ascomycota</taxon>
        <taxon>Saccharomycotina</taxon>
        <taxon>Saccharomycetes</taxon>
        <taxon>Phaffomycetales</taxon>
        <taxon>Phaffomycetaceae</taxon>
        <taxon>Cyberlindnera</taxon>
    </lineage>
</organism>
<feature type="domain" description="Aminotransferase class I/classII large" evidence="6">
    <location>
        <begin position="97"/>
        <end position="459"/>
    </location>
</feature>
<dbReference type="GO" id="GO:0019878">
    <property type="term" value="P:lysine biosynthetic process via aminoadipic acid"/>
    <property type="evidence" value="ECO:0007669"/>
    <property type="project" value="TreeGrafter"/>
</dbReference>
<dbReference type="InterPro" id="IPR015421">
    <property type="entry name" value="PyrdxlP-dep_Trfase_major"/>
</dbReference>